<accession>A0A975BQ96</accession>
<dbReference type="KEGG" id="dmm:dnm_054390"/>
<evidence type="ECO:0000313" key="2">
    <source>
        <dbReference type="Proteomes" id="UP000663722"/>
    </source>
</evidence>
<organism evidence="1 2">
    <name type="scientific">Desulfonema magnum</name>
    <dbReference type="NCBI Taxonomy" id="45655"/>
    <lineage>
        <taxon>Bacteria</taxon>
        <taxon>Pseudomonadati</taxon>
        <taxon>Thermodesulfobacteriota</taxon>
        <taxon>Desulfobacteria</taxon>
        <taxon>Desulfobacterales</taxon>
        <taxon>Desulfococcaceae</taxon>
        <taxon>Desulfonema</taxon>
    </lineage>
</organism>
<name>A0A975BQ96_9BACT</name>
<dbReference type="EMBL" id="CP061800">
    <property type="protein sequence ID" value="QTA89388.1"/>
    <property type="molecule type" value="Genomic_DNA"/>
</dbReference>
<dbReference type="AlphaFoldDB" id="A0A975BQ96"/>
<sequence>MPFLCLLFFSISDEKSVKFSDTFFVVFYSCQFLKKIFFILISDC</sequence>
<reference evidence="1" key="1">
    <citation type="journal article" date="2021" name="Microb. Physiol.">
        <title>Proteogenomic Insights into the Physiology of Marine, Sulfate-Reducing, Filamentous Desulfonema limicola and Desulfonema magnum.</title>
        <authorList>
            <person name="Schnaars V."/>
            <person name="Wohlbrand L."/>
            <person name="Scheve S."/>
            <person name="Hinrichs C."/>
            <person name="Reinhardt R."/>
            <person name="Rabus R."/>
        </authorList>
    </citation>
    <scope>NUCLEOTIDE SEQUENCE</scope>
    <source>
        <strain evidence="1">4be13</strain>
    </source>
</reference>
<dbReference type="Proteomes" id="UP000663722">
    <property type="component" value="Chromosome"/>
</dbReference>
<protein>
    <submittedName>
        <fullName evidence="1">Uncharacterized protein</fullName>
    </submittedName>
</protein>
<gene>
    <name evidence="1" type="ORF">dnm_054390</name>
</gene>
<keyword evidence="2" id="KW-1185">Reference proteome</keyword>
<evidence type="ECO:0000313" key="1">
    <source>
        <dbReference type="EMBL" id="QTA89388.1"/>
    </source>
</evidence>
<proteinExistence type="predicted"/>